<organism evidence="1 2">
    <name type="scientific">Dendrobium nobile</name>
    <name type="common">Orchid</name>
    <dbReference type="NCBI Taxonomy" id="94219"/>
    <lineage>
        <taxon>Eukaryota</taxon>
        <taxon>Viridiplantae</taxon>
        <taxon>Streptophyta</taxon>
        <taxon>Embryophyta</taxon>
        <taxon>Tracheophyta</taxon>
        <taxon>Spermatophyta</taxon>
        <taxon>Magnoliopsida</taxon>
        <taxon>Liliopsida</taxon>
        <taxon>Asparagales</taxon>
        <taxon>Orchidaceae</taxon>
        <taxon>Epidendroideae</taxon>
        <taxon>Malaxideae</taxon>
        <taxon>Dendrobiinae</taxon>
        <taxon>Dendrobium</taxon>
    </lineage>
</organism>
<keyword evidence="2" id="KW-1185">Reference proteome</keyword>
<accession>A0A8T3AMS6</accession>
<dbReference type="Proteomes" id="UP000829196">
    <property type="component" value="Unassembled WGS sequence"/>
</dbReference>
<dbReference type="AlphaFoldDB" id="A0A8T3AMS6"/>
<reference evidence="1" key="1">
    <citation type="journal article" date="2022" name="Front. Genet.">
        <title>Chromosome-Scale Assembly of the Dendrobium nobile Genome Provides Insights Into the Molecular Mechanism of the Biosynthesis of the Medicinal Active Ingredient of Dendrobium.</title>
        <authorList>
            <person name="Xu Q."/>
            <person name="Niu S.-C."/>
            <person name="Li K.-L."/>
            <person name="Zheng P.-J."/>
            <person name="Zhang X.-J."/>
            <person name="Jia Y."/>
            <person name="Liu Y."/>
            <person name="Niu Y.-X."/>
            <person name="Yu L.-H."/>
            <person name="Chen D.-F."/>
            <person name="Zhang G.-Q."/>
        </authorList>
    </citation>
    <scope>NUCLEOTIDE SEQUENCE</scope>
    <source>
        <tissue evidence="1">Leaf</tissue>
    </source>
</reference>
<gene>
    <name evidence="1" type="ORF">KFK09_020624</name>
</gene>
<evidence type="ECO:0000313" key="1">
    <source>
        <dbReference type="EMBL" id="KAI0497400.1"/>
    </source>
</evidence>
<dbReference type="EMBL" id="JAGYWB010000015">
    <property type="protein sequence ID" value="KAI0497400.1"/>
    <property type="molecule type" value="Genomic_DNA"/>
</dbReference>
<evidence type="ECO:0000313" key="2">
    <source>
        <dbReference type="Proteomes" id="UP000829196"/>
    </source>
</evidence>
<proteinExistence type="predicted"/>
<sequence length="72" mass="8254">MLTRQGKGRVSGIVDQLMFVRELGFAKGSEYWSRNYRGAEGIFKKMFGDLGLHSRLPIPIVCHFIVHMANRE</sequence>
<name>A0A8T3AMS6_DENNO</name>
<comment type="caution">
    <text evidence="1">The sequence shown here is derived from an EMBL/GenBank/DDBJ whole genome shotgun (WGS) entry which is preliminary data.</text>
</comment>
<protein>
    <submittedName>
        <fullName evidence="1">Uncharacterized protein</fullName>
    </submittedName>
</protein>